<protein>
    <submittedName>
        <fullName evidence="1">Uncharacterized protein</fullName>
    </submittedName>
</protein>
<organismHost>
    <name type="scientific">Spodoptera frugiperda</name>
    <name type="common">Fall armyworm</name>
    <dbReference type="NCBI Taxonomy" id="7108"/>
</organismHost>
<reference evidence="1" key="1">
    <citation type="journal article" date="2000" name="J. Gen. Virol.">
        <title>Phylogenetic position of the Diadromus pulchellus ascovirus DNA polymerase among viruses with large double-stranded DNA genomes.</title>
        <authorList>
            <person name="Stasiak K."/>
            <person name="Demattei M.V."/>
            <person name="Federici B.A."/>
            <person name="Bigot Y."/>
        </authorList>
    </citation>
    <scope>NUCLEOTIDE SEQUENCE</scope>
</reference>
<proteinExistence type="predicted"/>
<sequence length="94" mass="10340">MELECNAFTGRCCSIKSISSSTSCSRYLLGSDVCSQVDEIVRGTCGNASPLQSMVPYSKTHLHLPIHDRNVSDLVVFISWPTHRTVPTIRLSPT</sequence>
<name>Q9DKL7_SFAVA</name>
<accession>Q9DKL7</accession>
<evidence type="ECO:0000313" key="1">
    <source>
        <dbReference type="EMBL" id="CAC19177.1"/>
    </source>
</evidence>
<organism evidence="1">
    <name type="scientific">Spodoptera frugiperda ascovirus 1a</name>
    <name type="common">SfAV-1a</name>
    <dbReference type="NCBI Taxonomy" id="113370"/>
    <lineage>
        <taxon>Viruses</taxon>
        <taxon>Varidnaviria</taxon>
        <taxon>Bamfordvirae</taxon>
        <taxon>Nucleocytoviricota</taxon>
        <taxon>Megaviricetes</taxon>
        <taxon>Pimascovirales</taxon>
        <taxon>Pimascovirales incertae sedis</taxon>
        <taxon>Ascoviridae</taxon>
        <taxon>Ascovirus</taxon>
        <taxon>Ascovirus sfav1a</taxon>
    </lineage>
</organism>
<dbReference type="EMBL" id="AJ279828">
    <property type="protein sequence ID" value="CAC19177.1"/>
    <property type="molecule type" value="Genomic_DNA"/>
</dbReference>